<evidence type="ECO:0000259" key="15">
    <source>
        <dbReference type="Pfam" id="PF10509"/>
    </source>
</evidence>
<keyword evidence="2 11" id="KW-0963">Cytoplasm</keyword>
<evidence type="ECO:0000313" key="17">
    <source>
        <dbReference type="Proteomes" id="UP000190105"/>
    </source>
</evidence>
<name>A0A1T4XUC9_9CLOT</name>
<evidence type="ECO:0000259" key="13">
    <source>
        <dbReference type="Pfam" id="PF00288"/>
    </source>
</evidence>
<dbReference type="Gene3D" id="3.30.230.10">
    <property type="match status" value="1"/>
</dbReference>
<dbReference type="PRINTS" id="PR00959">
    <property type="entry name" value="MEVGALKINASE"/>
</dbReference>
<dbReference type="EMBL" id="FUYH01000013">
    <property type="protein sequence ID" value="SKA93179.1"/>
    <property type="molecule type" value="Genomic_DNA"/>
</dbReference>
<dbReference type="GO" id="GO:0000287">
    <property type="term" value="F:magnesium ion binding"/>
    <property type="evidence" value="ECO:0007669"/>
    <property type="project" value="UniProtKB-UniRule"/>
</dbReference>
<dbReference type="GO" id="GO:0005524">
    <property type="term" value="F:ATP binding"/>
    <property type="evidence" value="ECO:0007669"/>
    <property type="project" value="UniProtKB-UniRule"/>
</dbReference>
<evidence type="ECO:0000256" key="1">
    <source>
        <dbReference type="ARBA" id="ARBA00006566"/>
    </source>
</evidence>
<dbReference type="NCBIfam" id="TIGR00131">
    <property type="entry name" value="gal_kin"/>
    <property type="match status" value="1"/>
</dbReference>
<feature type="site" description="Transition state stabilizer" evidence="11">
    <location>
        <position position="35"/>
    </location>
</feature>
<feature type="active site" description="Proton acceptor" evidence="11">
    <location>
        <position position="181"/>
    </location>
</feature>
<evidence type="ECO:0000256" key="5">
    <source>
        <dbReference type="ARBA" id="ARBA00022741"/>
    </source>
</evidence>
<protein>
    <recommendedName>
        <fullName evidence="11 12">Galactokinase</fullName>
        <ecNumber evidence="11 12">2.7.1.6</ecNumber>
    </recommendedName>
    <alternativeName>
        <fullName evidence="11">Galactose kinase</fullName>
    </alternativeName>
</protein>
<dbReference type="InterPro" id="IPR006203">
    <property type="entry name" value="GHMP_knse_ATP-bd_CS"/>
</dbReference>
<keyword evidence="5 11" id="KW-0547">Nucleotide-binding</keyword>
<comment type="function">
    <text evidence="11">Catalyzes the transfer of the gamma-phosphate of ATP to D-galactose to form alpha-D-galactose-1-phosphate (Gal-1-P).</text>
</comment>
<dbReference type="AlphaFoldDB" id="A0A1T4XUC9"/>
<dbReference type="Proteomes" id="UP000190105">
    <property type="component" value="Unassembled WGS sequence"/>
</dbReference>
<keyword evidence="6 11" id="KW-0418">Kinase</keyword>
<keyword evidence="9 11" id="KW-0299">Galactose metabolism</keyword>
<evidence type="ECO:0000256" key="8">
    <source>
        <dbReference type="ARBA" id="ARBA00022842"/>
    </source>
</evidence>
<evidence type="ECO:0000256" key="3">
    <source>
        <dbReference type="ARBA" id="ARBA00022679"/>
    </source>
</evidence>
<comment type="pathway">
    <text evidence="11">Carbohydrate metabolism; galactose metabolism.</text>
</comment>
<dbReference type="InterPro" id="IPR019539">
    <property type="entry name" value="GalKase_N"/>
</dbReference>
<dbReference type="Gene3D" id="3.30.70.890">
    <property type="entry name" value="GHMP kinase, C-terminal domain"/>
    <property type="match status" value="1"/>
</dbReference>
<dbReference type="SUPFAM" id="SSF54211">
    <property type="entry name" value="Ribosomal protein S5 domain 2-like"/>
    <property type="match status" value="1"/>
</dbReference>
<keyword evidence="7 11" id="KW-0067">ATP-binding</keyword>
<evidence type="ECO:0000256" key="12">
    <source>
        <dbReference type="NCBIfam" id="TIGR00131"/>
    </source>
</evidence>
<reference evidence="17" key="1">
    <citation type="submission" date="2017-02" db="EMBL/GenBank/DDBJ databases">
        <authorList>
            <person name="Varghese N."/>
            <person name="Submissions S."/>
        </authorList>
    </citation>
    <scope>NUCLEOTIDE SEQUENCE [LARGE SCALE GENOMIC DNA]</scope>
    <source>
        <strain evidence="17">USBA 833</strain>
    </source>
</reference>
<dbReference type="PIRSF" id="PIRSF000530">
    <property type="entry name" value="Galactokinase"/>
    <property type="match status" value="1"/>
</dbReference>
<dbReference type="PANTHER" id="PTHR10457">
    <property type="entry name" value="MEVALONATE KINASE/GALACTOKINASE"/>
    <property type="match status" value="1"/>
</dbReference>
<sequence length="392" mass="43925">MKGRDNMINLSYLKEKFFEIFGGGGEVLCFFSPGRVNLIGEHIDYNGGYVFPGALSLGIYGVLRYRNDNTVRLKSLNAPEYVTFNLDENIEYKSEDGWGNYPKGVMRLLLQKGYTLKGCDILYSGDLPDGAGLSSSAAIEVLTGYMMLYSSLKDDIDRVKLSLMCQEVENKFIKVNCGIMDQFSVAMGRKNNAILLDCNSLDYKYIPFVMDKHSLVIMNTNKKRGLADSKYNERRAECEKALEIIRQNKEISNLCEAEIEDVLSLIKDETLLKRARHVVSENNRVLKAVEVLNEGNIEEFGKLLNDSHKSLKEDYEVTGLHLDTIVEAAQSFKGCIGARMTGAGFGGCAIAIVENEKIDEFKDYVSNYYSNKTEIIPSFYVSVIGDGVKFLG</sequence>
<dbReference type="STRING" id="1147123.SAMN05443428_11362"/>
<evidence type="ECO:0000256" key="2">
    <source>
        <dbReference type="ARBA" id="ARBA00022490"/>
    </source>
</evidence>
<evidence type="ECO:0000313" key="16">
    <source>
        <dbReference type="EMBL" id="SKA93179.1"/>
    </source>
</evidence>
<feature type="binding site" evidence="11">
    <location>
        <begin position="130"/>
        <end position="136"/>
    </location>
    <ligand>
        <name>ATP</name>
        <dbReference type="ChEBI" id="CHEBI:30616"/>
    </ligand>
</feature>
<evidence type="ECO:0000259" key="14">
    <source>
        <dbReference type="Pfam" id="PF08544"/>
    </source>
</evidence>
<feature type="binding site" evidence="11">
    <location>
        <position position="136"/>
    </location>
    <ligand>
        <name>Mg(2+)</name>
        <dbReference type="ChEBI" id="CHEBI:18420"/>
    </ligand>
</feature>
<dbReference type="Pfam" id="PF00288">
    <property type="entry name" value="GHMP_kinases_N"/>
    <property type="match status" value="1"/>
</dbReference>
<keyword evidence="4 11" id="KW-0479">Metal-binding</keyword>
<dbReference type="InterPro" id="IPR022963">
    <property type="entry name" value="Galactokinase_bac"/>
</dbReference>
<dbReference type="InterPro" id="IPR000705">
    <property type="entry name" value="Galactokinase"/>
</dbReference>
<dbReference type="InterPro" id="IPR006206">
    <property type="entry name" value="Mevalonate/galactokinase"/>
</dbReference>
<feature type="binding site" evidence="11">
    <location>
        <position position="169"/>
    </location>
    <ligand>
        <name>Mg(2+)</name>
        <dbReference type="ChEBI" id="CHEBI:18420"/>
    </ligand>
</feature>
<proteinExistence type="inferred from homology"/>
<evidence type="ECO:0000256" key="10">
    <source>
        <dbReference type="ARBA" id="ARBA00023277"/>
    </source>
</evidence>
<dbReference type="UniPathway" id="UPA00214"/>
<feature type="domain" description="GHMP kinase N-terminal" evidence="13">
    <location>
        <begin position="100"/>
        <end position="188"/>
    </location>
</feature>
<keyword evidence="3 11" id="KW-0808">Transferase</keyword>
<dbReference type="FunFam" id="3.30.70.890:FF:000001">
    <property type="entry name" value="Galactokinase"/>
    <property type="match status" value="1"/>
</dbReference>
<dbReference type="GO" id="GO:0006012">
    <property type="term" value="P:galactose metabolic process"/>
    <property type="evidence" value="ECO:0007669"/>
    <property type="project" value="UniProtKB-UniRule"/>
</dbReference>
<dbReference type="Pfam" id="PF08544">
    <property type="entry name" value="GHMP_kinases_C"/>
    <property type="match status" value="1"/>
</dbReference>
<dbReference type="InterPro" id="IPR020568">
    <property type="entry name" value="Ribosomal_Su5_D2-typ_SF"/>
</dbReference>
<comment type="similarity">
    <text evidence="1 11">Belongs to the GHMP kinase family. GalK subfamily.</text>
</comment>
<dbReference type="PROSITE" id="PS00627">
    <property type="entry name" value="GHMP_KINASES_ATP"/>
    <property type="match status" value="1"/>
</dbReference>
<evidence type="ECO:0000256" key="7">
    <source>
        <dbReference type="ARBA" id="ARBA00022840"/>
    </source>
</evidence>
<dbReference type="EC" id="2.7.1.6" evidence="11 12"/>
<dbReference type="HAMAP" id="MF_00246">
    <property type="entry name" value="Galactokinase"/>
    <property type="match status" value="1"/>
</dbReference>
<comment type="catalytic activity">
    <reaction evidence="11">
        <text>alpha-D-galactose + ATP = alpha-D-galactose 1-phosphate + ADP + H(+)</text>
        <dbReference type="Rhea" id="RHEA:13553"/>
        <dbReference type="ChEBI" id="CHEBI:15378"/>
        <dbReference type="ChEBI" id="CHEBI:28061"/>
        <dbReference type="ChEBI" id="CHEBI:30616"/>
        <dbReference type="ChEBI" id="CHEBI:58336"/>
        <dbReference type="ChEBI" id="CHEBI:456216"/>
        <dbReference type="EC" id="2.7.1.6"/>
    </reaction>
</comment>
<feature type="domain" description="GHMP kinase C-terminal" evidence="14">
    <location>
        <begin position="289"/>
        <end position="370"/>
    </location>
</feature>
<dbReference type="InterPro" id="IPR036554">
    <property type="entry name" value="GHMP_kinase_C_sf"/>
</dbReference>
<keyword evidence="10 11" id="KW-0119">Carbohydrate metabolism</keyword>
<dbReference type="InterPro" id="IPR013750">
    <property type="entry name" value="GHMP_kinase_C_dom"/>
</dbReference>
<dbReference type="SUPFAM" id="SSF55060">
    <property type="entry name" value="GHMP Kinase, C-terminal domain"/>
    <property type="match status" value="1"/>
</dbReference>
<dbReference type="PROSITE" id="PS00106">
    <property type="entry name" value="GALACTOKINASE"/>
    <property type="match status" value="1"/>
</dbReference>
<feature type="binding site" evidence="11">
    <location>
        <position position="75"/>
    </location>
    <ligand>
        <name>ATP</name>
        <dbReference type="ChEBI" id="CHEBI:30616"/>
    </ligand>
</feature>
<gene>
    <name evidence="11" type="primary">galK</name>
    <name evidence="16" type="ORF">SAMN05443428_11362</name>
</gene>
<dbReference type="Pfam" id="PF10509">
    <property type="entry name" value="GalKase_gal_bdg"/>
    <property type="match status" value="1"/>
</dbReference>
<dbReference type="FunFam" id="3.30.230.10:FF:000017">
    <property type="entry name" value="Galactokinase"/>
    <property type="match status" value="1"/>
</dbReference>
<evidence type="ECO:0000256" key="4">
    <source>
        <dbReference type="ARBA" id="ARBA00022723"/>
    </source>
</evidence>
<keyword evidence="17" id="KW-1185">Reference proteome</keyword>
<evidence type="ECO:0000256" key="11">
    <source>
        <dbReference type="HAMAP-Rule" id="MF_00246"/>
    </source>
</evidence>
<feature type="domain" description="Galactokinase N-terminal" evidence="15">
    <location>
        <begin position="15"/>
        <end position="64"/>
    </location>
</feature>
<dbReference type="GO" id="GO:0005829">
    <property type="term" value="C:cytosol"/>
    <property type="evidence" value="ECO:0007669"/>
    <property type="project" value="TreeGrafter"/>
</dbReference>
<dbReference type="InterPro" id="IPR019741">
    <property type="entry name" value="Galactokinase_CS"/>
</dbReference>
<accession>A0A1T4XUC9</accession>
<dbReference type="GO" id="GO:0004335">
    <property type="term" value="F:galactokinase activity"/>
    <property type="evidence" value="ECO:0007669"/>
    <property type="project" value="UniProtKB-UniRule"/>
</dbReference>
<evidence type="ECO:0000256" key="6">
    <source>
        <dbReference type="ARBA" id="ARBA00022777"/>
    </source>
</evidence>
<comment type="subcellular location">
    <subcellularLocation>
        <location evidence="11">Cytoplasm</location>
    </subcellularLocation>
</comment>
<keyword evidence="8 11" id="KW-0460">Magnesium</keyword>
<dbReference type="InterPro" id="IPR014721">
    <property type="entry name" value="Ribsml_uS5_D2-typ_fold_subgr"/>
</dbReference>
<feature type="binding site" evidence="11">
    <location>
        <position position="231"/>
    </location>
    <ligand>
        <name>substrate</name>
    </ligand>
</feature>
<dbReference type="PANTHER" id="PTHR10457:SF7">
    <property type="entry name" value="GALACTOKINASE-RELATED"/>
    <property type="match status" value="1"/>
</dbReference>
<dbReference type="NCBIfam" id="NF003705">
    <property type="entry name" value="PRK05322.1"/>
    <property type="match status" value="1"/>
</dbReference>
<feature type="binding site" evidence="11">
    <location>
        <begin position="41"/>
        <end position="44"/>
    </location>
    <ligand>
        <name>substrate</name>
    </ligand>
</feature>
<evidence type="ECO:0000256" key="9">
    <source>
        <dbReference type="ARBA" id="ARBA00023144"/>
    </source>
</evidence>
<dbReference type="InterPro" id="IPR006204">
    <property type="entry name" value="GHMP_kinase_N_dom"/>
</dbReference>
<dbReference type="PRINTS" id="PR00473">
    <property type="entry name" value="GALCTOKINASE"/>
</dbReference>
<organism evidence="16 17">
    <name type="scientific">Caloramator quimbayensis</name>
    <dbReference type="NCBI Taxonomy" id="1147123"/>
    <lineage>
        <taxon>Bacteria</taxon>
        <taxon>Bacillati</taxon>
        <taxon>Bacillota</taxon>
        <taxon>Clostridia</taxon>
        <taxon>Eubacteriales</taxon>
        <taxon>Clostridiaceae</taxon>
        <taxon>Caloramator</taxon>
    </lineage>
</organism>